<dbReference type="AlphaFoldDB" id="A0A1W0WF10"/>
<feature type="region of interest" description="Disordered" evidence="2">
    <location>
        <begin position="108"/>
        <end position="272"/>
    </location>
</feature>
<feature type="compositionally biased region" description="Basic and acidic residues" evidence="2">
    <location>
        <begin position="225"/>
        <end position="240"/>
    </location>
</feature>
<dbReference type="EMBL" id="MTYJ01000116">
    <property type="protein sequence ID" value="OQV13795.1"/>
    <property type="molecule type" value="Genomic_DNA"/>
</dbReference>
<dbReference type="OrthoDB" id="203440at2759"/>
<sequence>MAVLHSPVPQHDLNEFVKLIPALRRQIEEGIAVVAKVRAKCSDSDINTASGISFLELKNHLLLSYLQSMTLLMLKKDVRCVDRERPATLRLVEIRTVLERMRPIEIKLKSQSTNQSRPLSNDAGKSSSSSSDPLSFRPNPDQLIATNNGDEDAMMNDADEEADEEDGGKSRKKPATSMYRRRWQLCRTTSMTPEDRAQKQADRDKKRALHSSIMQELRAGVLRRAGGDSRSRHLPVKSDKGQGTGGVRGEDHVAVGRQQKGQGPGQAGDDHE</sequence>
<evidence type="ECO:0000313" key="4">
    <source>
        <dbReference type="Proteomes" id="UP000192578"/>
    </source>
</evidence>
<feature type="compositionally biased region" description="Polar residues" evidence="2">
    <location>
        <begin position="109"/>
        <end position="125"/>
    </location>
</feature>
<dbReference type="PANTHER" id="PTHR13237">
    <property type="entry name" value="SOMETHING ABOUT SILENCING PROTEIN 10-RELATED"/>
    <property type="match status" value="1"/>
</dbReference>
<name>A0A1W0WF10_HYPEX</name>
<comment type="caution">
    <text evidence="3">The sequence shown here is derived from an EMBL/GenBank/DDBJ whole genome shotgun (WGS) entry which is preliminary data.</text>
</comment>
<reference evidence="4" key="1">
    <citation type="submission" date="2017-01" db="EMBL/GenBank/DDBJ databases">
        <title>Comparative genomics of anhydrobiosis in the tardigrade Hypsibius dujardini.</title>
        <authorList>
            <person name="Yoshida Y."/>
            <person name="Koutsovoulos G."/>
            <person name="Laetsch D."/>
            <person name="Stevens L."/>
            <person name="Kumar S."/>
            <person name="Horikawa D."/>
            <person name="Ishino K."/>
            <person name="Komine S."/>
            <person name="Tomita M."/>
            <person name="Blaxter M."/>
            <person name="Arakawa K."/>
        </authorList>
    </citation>
    <scope>NUCLEOTIDE SEQUENCE [LARGE SCALE GENOMIC DNA]</scope>
    <source>
        <strain evidence="4">Z151</strain>
    </source>
</reference>
<proteinExistence type="inferred from homology"/>
<evidence type="ECO:0000313" key="3">
    <source>
        <dbReference type="EMBL" id="OQV13795.1"/>
    </source>
</evidence>
<dbReference type="GO" id="GO:0032040">
    <property type="term" value="C:small-subunit processome"/>
    <property type="evidence" value="ECO:0007669"/>
    <property type="project" value="TreeGrafter"/>
</dbReference>
<dbReference type="GO" id="GO:0000462">
    <property type="term" value="P:maturation of SSU-rRNA from tricistronic rRNA transcript (SSU-rRNA, 5.8S rRNA, LSU-rRNA)"/>
    <property type="evidence" value="ECO:0007669"/>
    <property type="project" value="TreeGrafter"/>
</dbReference>
<dbReference type="PANTHER" id="PTHR13237:SF9">
    <property type="entry name" value="NEUROGUIDIN"/>
    <property type="match status" value="1"/>
</dbReference>
<evidence type="ECO:0008006" key="5">
    <source>
        <dbReference type="Google" id="ProtNLM"/>
    </source>
</evidence>
<dbReference type="Proteomes" id="UP000192578">
    <property type="component" value="Unassembled WGS sequence"/>
</dbReference>
<evidence type="ECO:0000256" key="2">
    <source>
        <dbReference type="SAM" id="MobiDB-lite"/>
    </source>
</evidence>
<comment type="similarity">
    <text evidence="1">Belongs to the SAS10 family.</text>
</comment>
<dbReference type="InterPro" id="IPR007146">
    <property type="entry name" value="Sas10/Utp3/C1D"/>
</dbReference>
<evidence type="ECO:0000256" key="1">
    <source>
        <dbReference type="ARBA" id="ARBA00010979"/>
    </source>
</evidence>
<gene>
    <name evidence="3" type="ORF">BV898_12014</name>
</gene>
<dbReference type="Pfam" id="PF04000">
    <property type="entry name" value="Sas10_Utp3"/>
    <property type="match status" value="1"/>
</dbReference>
<feature type="compositionally biased region" description="Acidic residues" evidence="2">
    <location>
        <begin position="149"/>
        <end position="166"/>
    </location>
</feature>
<feature type="compositionally biased region" description="Basic residues" evidence="2">
    <location>
        <begin position="170"/>
        <end position="184"/>
    </location>
</feature>
<protein>
    <recommendedName>
        <fullName evidence="5">Neuroguidin</fullName>
    </recommendedName>
</protein>
<keyword evidence="4" id="KW-1185">Reference proteome</keyword>
<accession>A0A1W0WF10</accession>
<organism evidence="3 4">
    <name type="scientific">Hypsibius exemplaris</name>
    <name type="common">Freshwater tardigrade</name>
    <dbReference type="NCBI Taxonomy" id="2072580"/>
    <lineage>
        <taxon>Eukaryota</taxon>
        <taxon>Metazoa</taxon>
        <taxon>Ecdysozoa</taxon>
        <taxon>Tardigrada</taxon>
        <taxon>Eutardigrada</taxon>
        <taxon>Parachela</taxon>
        <taxon>Hypsibioidea</taxon>
        <taxon>Hypsibiidae</taxon>
        <taxon>Hypsibius</taxon>
    </lineage>
</organism>
<feature type="compositionally biased region" description="Basic and acidic residues" evidence="2">
    <location>
        <begin position="193"/>
        <end position="205"/>
    </location>
</feature>